<keyword evidence="3" id="KW-1185">Reference proteome</keyword>
<proteinExistence type="predicted"/>
<reference evidence="2" key="1">
    <citation type="journal article" date="2022" name="bioRxiv">
        <title>Sequencing and chromosome-scale assembly of the giantPleurodeles waltlgenome.</title>
        <authorList>
            <person name="Brown T."/>
            <person name="Elewa A."/>
            <person name="Iarovenko S."/>
            <person name="Subramanian E."/>
            <person name="Araus A.J."/>
            <person name="Petzold A."/>
            <person name="Susuki M."/>
            <person name="Suzuki K.-i.T."/>
            <person name="Hayashi T."/>
            <person name="Toyoda A."/>
            <person name="Oliveira C."/>
            <person name="Osipova E."/>
            <person name="Leigh N.D."/>
            <person name="Simon A."/>
            <person name="Yun M.H."/>
        </authorList>
    </citation>
    <scope>NUCLEOTIDE SEQUENCE</scope>
    <source>
        <strain evidence="2">20211129_DDA</strain>
        <tissue evidence="2">Liver</tissue>
    </source>
</reference>
<comment type="caution">
    <text evidence="2">The sequence shown here is derived from an EMBL/GenBank/DDBJ whole genome shotgun (WGS) entry which is preliminary data.</text>
</comment>
<feature type="region of interest" description="Disordered" evidence="1">
    <location>
        <begin position="27"/>
        <end position="48"/>
    </location>
</feature>
<evidence type="ECO:0000313" key="3">
    <source>
        <dbReference type="Proteomes" id="UP001066276"/>
    </source>
</evidence>
<evidence type="ECO:0000313" key="2">
    <source>
        <dbReference type="EMBL" id="KAJ1087477.1"/>
    </source>
</evidence>
<name>A0AAV7L7J7_PLEWA</name>
<dbReference type="Proteomes" id="UP001066276">
    <property type="component" value="Chromosome 11"/>
</dbReference>
<feature type="region of interest" description="Disordered" evidence="1">
    <location>
        <begin position="94"/>
        <end position="116"/>
    </location>
</feature>
<sequence length="116" mass="12697">MGAGAFWVRRSRLGHRLHPTLERRYGAAVTSWRSPPKPAPARTASLTPPNLCQHWQLSTELSGGGRGRQLLFTRSSLGKALQLFAFSRQLEKALSEEGESGTPGPSCLRLELSVTD</sequence>
<protein>
    <submittedName>
        <fullName evidence="2">Uncharacterized protein</fullName>
    </submittedName>
</protein>
<dbReference type="AlphaFoldDB" id="A0AAV7L7J7"/>
<evidence type="ECO:0000256" key="1">
    <source>
        <dbReference type="SAM" id="MobiDB-lite"/>
    </source>
</evidence>
<gene>
    <name evidence="2" type="ORF">NDU88_000648</name>
</gene>
<dbReference type="EMBL" id="JANPWB010000015">
    <property type="protein sequence ID" value="KAJ1087477.1"/>
    <property type="molecule type" value="Genomic_DNA"/>
</dbReference>
<organism evidence="2 3">
    <name type="scientific">Pleurodeles waltl</name>
    <name type="common">Iberian ribbed newt</name>
    <dbReference type="NCBI Taxonomy" id="8319"/>
    <lineage>
        <taxon>Eukaryota</taxon>
        <taxon>Metazoa</taxon>
        <taxon>Chordata</taxon>
        <taxon>Craniata</taxon>
        <taxon>Vertebrata</taxon>
        <taxon>Euteleostomi</taxon>
        <taxon>Amphibia</taxon>
        <taxon>Batrachia</taxon>
        <taxon>Caudata</taxon>
        <taxon>Salamandroidea</taxon>
        <taxon>Salamandridae</taxon>
        <taxon>Pleurodelinae</taxon>
        <taxon>Pleurodeles</taxon>
    </lineage>
</organism>
<accession>A0AAV7L7J7</accession>